<evidence type="ECO:0000313" key="2">
    <source>
        <dbReference type="EMBL" id="MBP2329151.1"/>
    </source>
</evidence>
<comment type="caution">
    <text evidence="2">The sequence shown here is derived from an EMBL/GenBank/DDBJ whole genome shotgun (WGS) entry which is preliminary data.</text>
</comment>
<reference evidence="2 3" key="1">
    <citation type="submission" date="2021-03" db="EMBL/GenBank/DDBJ databases">
        <title>Sequencing the genomes of 1000 actinobacteria strains.</title>
        <authorList>
            <person name="Klenk H.-P."/>
        </authorList>
    </citation>
    <scope>NUCLEOTIDE SEQUENCE [LARGE SCALE GENOMIC DNA]</scope>
    <source>
        <strain evidence="2 3">DSM 46670</strain>
    </source>
</reference>
<sequence>MLHIRDMALPVRIASSALADDGAITTAGDFHQWFSQCVEKDESQVTRIPFSELSGWRFEEQTGNLVHHTGKFFSVRGLQVRTENRPVTEWSQPIINQPEIGILGILVKEFDGILHCLMQSKMEPGNCNRVQLSPTVQATRSNYTGVHRGSAVPYLDYFLDAEPRHVLADVLQSEQGSWFYRKRNRNIIVEATGDVEVLDGFCWLSVGQLHDLLTVDDLINMDARTVLSCLPFSGVGLCAIFPFDAEPLRSGLIRSISEDQGTLHTSSQIRSWITDSRVREDVETKLVDLTGVEGWHRSEDRISHETGTFFDVMAVDVQAGNREVLSWTQPMIESRNLGVVAFLIKRIRGVVHALVNARVEPGYLDVVELAPTVQCTPENYTHLPPEARPPLLDEVLSAPPDLIHFDTVLSEEGGRFFHTRNRYVIVEVPPDRDIEAPNDFRWMTLHQLAGLMQHSHYVNIQARSLITCLHSLLREPKRAAG</sequence>
<protein>
    <submittedName>
        <fullName evidence="2">Oxidase EvaA</fullName>
        <ecNumber evidence="2">4.2.1.159</ecNumber>
    </submittedName>
</protein>
<organism evidence="2 3">
    <name type="scientific">Kibdelosporangium banguiense</name>
    <dbReference type="NCBI Taxonomy" id="1365924"/>
    <lineage>
        <taxon>Bacteria</taxon>
        <taxon>Bacillati</taxon>
        <taxon>Actinomycetota</taxon>
        <taxon>Actinomycetes</taxon>
        <taxon>Pseudonocardiales</taxon>
        <taxon>Pseudonocardiaceae</taxon>
        <taxon>Kibdelosporangium</taxon>
    </lineage>
</organism>
<keyword evidence="3" id="KW-1185">Reference proteome</keyword>
<dbReference type="InterPro" id="IPR005212">
    <property type="entry name" value="EvaA-like"/>
</dbReference>
<dbReference type="RefSeq" id="WP_209646003.1">
    <property type="nucleotide sequence ID" value="NZ_JAGINW010000001.1"/>
</dbReference>
<evidence type="ECO:0000313" key="3">
    <source>
        <dbReference type="Proteomes" id="UP001519332"/>
    </source>
</evidence>
<dbReference type="Gene3D" id="3.90.79.40">
    <property type="entry name" value="EvaA sugar 2,3-dehydratase subunit"/>
    <property type="match status" value="2"/>
</dbReference>
<keyword evidence="2" id="KW-0456">Lyase</keyword>
<proteinExistence type="predicted"/>
<name>A0ABS4TXQ1_9PSEU</name>
<dbReference type="GO" id="GO:0016829">
    <property type="term" value="F:lyase activity"/>
    <property type="evidence" value="ECO:0007669"/>
    <property type="project" value="UniProtKB-KW"/>
</dbReference>
<dbReference type="Proteomes" id="UP001519332">
    <property type="component" value="Unassembled WGS sequence"/>
</dbReference>
<dbReference type="Pfam" id="PF03559">
    <property type="entry name" value="Hexose_dehydrat"/>
    <property type="match status" value="2"/>
</dbReference>
<dbReference type="EC" id="4.2.1.159" evidence="2"/>
<gene>
    <name evidence="2" type="ORF">JOF56_009536</name>
</gene>
<accession>A0ABS4TXQ1</accession>
<feature type="domain" description="dTDP-4-dehydro-6-deoxy-alpha-D-glucopyranose 2,3-dehydratase" evidence="1">
    <location>
        <begin position="29"/>
        <end position="230"/>
    </location>
</feature>
<dbReference type="EMBL" id="JAGINW010000001">
    <property type="protein sequence ID" value="MBP2329151.1"/>
    <property type="molecule type" value="Genomic_DNA"/>
</dbReference>
<evidence type="ECO:0000259" key="1">
    <source>
        <dbReference type="Pfam" id="PF03559"/>
    </source>
</evidence>
<dbReference type="InterPro" id="IPR038153">
    <property type="entry name" value="EvaA-like_sf"/>
</dbReference>
<feature type="domain" description="dTDP-4-dehydro-6-deoxy-alpha-D-glucopyranose 2,3-dehydratase" evidence="1">
    <location>
        <begin position="268"/>
        <end position="469"/>
    </location>
</feature>